<dbReference type="Proteomes" id="UP000179266">
    <property type="component" value="Unassembled WGS sequence"/>
</dbReference>
<gene>
    <name evidence="1" type="ORF">A2161_13785</name>
</gene>
<protein>
    <submittedName>
        <fullName evidence="1">Uncharacterized protein</fullName>
    </submittedName>
</protein>
<comment type="caution">
    <text evidence="1">The sequence shown here is derived from an EMBL/GenBank/DDBJ whole genome shotgun (WGS) entry which is preliminary data.</text>
</comment>
<dbReference type="AlphaFoldDB" id="A0A1F7RZN3"/>
<evidence type="ECO:0000313" key="2">
    <source>
        <dbReference type="Proteomes" id="UP000179266"/>
    </source>
</evidence>
<dbReference type="EMBL" id="MGDD01000103">
    <property type="protein sequence ID" value="OGL47002.1"/>
    <property type="molecule type" value="Genomic_DNA"/>
</dbReference>
<proteinExistence type="predicted"/>
<name>A0A1F7RZN3_9BACT</name>
<sequence length="73" mass="8370">MADTIKLLRVDMDQDKWNGLSKNCPWMYQDKGGQPLCSAKSFAGIFSSCTIDNCAIYYFLNNSDPDLSKYFRQ</sequence>
<evidence type="ECO:0000313" key="1">
    <source>
        <dbReference type="EMBL" id="OGL47002.1"/>
    </source>
</evidence>
<organism evidence="1 2">
    <name type="scientific">Candidatus Schekmanbacteria bacterium RBG_13_48_7</name>
    <dbReference type="NCBI Taxonomy" id="1817878"/>
    <lineage>
        <taxon>Bacteria</taxon>
        <taxon>Candidatus Schekmaniibacteriota</taxon>
    </lineage>
</organism>
<accession>A0A1F7RZN3</accession>
<reference evidence="1 2" key="1">
    <citation type="journal article" date="2016" name="Nat. Commun.">
        <title>Thousands of microbial genomes shed light on interconnected biogeochemical processes in an aquifer system.</title>
        <authorList>
            <person name="Anantharaman K."/>
            <person name="Brown C.T."/>
            <person name="Hug L.A."/>
            <person name="Sharon I."/>
            <person name="Castelle C.J."/>
            <person name="Probst A.J."/>
            <person name="Thomas B.C."/>
            <person name="Singh A."/>
            <person name="Wilkins M.J."/>
            <person name="Karaoz U."/>
            <person name="Brodie E.L."/>
            <person name="Williams K.H."/>
            <person name="Hubbard S.S."/>
            <person name="Banfield J.F."/>
        </authorList>
    </citation>
    <scope>NUCLEOTIDE SEQUENCE [LARGE SCALE GENOMIC DNA]</scope>
</reference>